<proteinExistence type="predicted"/>
<dbReference type="AlphaFoldDB" id="A0A1G1VFS4"/>
<dbReference type="EMBL" id="MHCC01000001">
    <property type="protein sequence ID" value="OGY14285.1"/>
    <property type="molecule type" value="Genomic_DNA"/>
</dbReference>
<feature type="transmembrane region" description="Helical" evidence="1">
    <location>
        <begin position="197"/>
        <end position="225"/>
    </location>
</feature>
<accession>A0A1G1VFS4</accession>
<protein>
    <submittedName>
        <fullName evidence="2">Uncharacterized protein</fullName>
    </submittedName>
</protein>
<gene>
    <name evidence="2" type="ORF">A3A77_02310</name>
</gene>
<dbReference type="Proteomes" id="UP000178659">
    <property type="component" value="Unassembled WGS sequence"/>
</dbReference>
<keyword evidence="1" id="KW-1133">Transmembrane helix</keyword>
<feature type="transmembrane region" description="Helical" evidence="1">
    <location>
        <begin position="333"/>
        <end position="352"/>
    </location>
</feature>
<feature type="transmembrane region" description="Helical" evidence="1">
    <location>
        <begin position="278"/>
        <end position="300"/>
    </location>
</feature>
<comment type="caution">
    <text evidence="2">The sequence shown here is derived from an EMBL/GenBank/DDBJ whole genome shotgun (WGS) entry which is preliminary data.</text>
</comment>
<organism evidence="2 3">
    <name type="scientific">Candidatus Blackburnbacteria bacterium RIFCSPLOWO2_01_FULL_40_20</name>
    <dbReference type="NCBI Taxonomy" id="1797519"/>
    <lineage>
        <taxon>Bacteria</taxon>
        <taxon>Candidatus Blackburniibacteriota</taxon>
    </lineage>
</organism>
<feature type="transmembrane region" description="Helical" evidence="1">
    <location>
        <begin position="307"/>
        <end position="327"/>
    </location>
</feature>
<keyword evidence="1" id="KW-0812">Transmembrane</keyword>
<evidence type="ECO:0000313" key="2">
    <source>
        <dbReference type="EMBL" id="OGY14285.1"/>
    </source>
</evidence>
<evidence type="ECO:0000313" key="3">
    <source>
        <dbReference type="Proteomes" id="UP000178659"/>
    </source>
</evidence>
<sequence length="484" mass="51578">MKIENFKLKISWFMSKIFKIFTTTILSITILFATVAPVLAVDKFSPTLNSFQAALGGNNYNKQTFDFQSLIGLTGGLYTMLAGCTDPQCPQSLKTGAVFSLGTAVADIYSNPPASGVYYVADVASHLGIVQPAYAQSEGSGFRMLEPFLNAWRAVRNFSYLLFVIVFVIFGLAIMFRSKVTPQAVITIQSSLPRIIVALLLITFSYPLVGFMVDLVYVIFGALVWGLSAGGLYDATAAANFYNDYATSSFSTTIGFVTSHGIQGGFNVITGTFSATPAIAAGGGLFVLIVGALAAFTGLGPVIGASLIPLALGLLIAVITFIIRVLFTLARAYLLLLIYLIMAPFFIMWSILTGQGIWNGWLRGVIANLLVFPMVGIIIFLVNVLIQQINLATGAVWGPPYLGNQSTIIKAMISLGAIMLLPQVTTVINQMLSIRGLDLQLPGAGNQFRDFVGGMQRGVGPNGIQFRNPFGGGGAPPAQPAANP</sequence>
<reference evidence="2 3" key="1">
    <citation type="journal article" date="2016" name="Nat. Commun.">
        <title>Thousands of microbial genomes shed light on interconnected biogeochemical processes in an aquifer system.</title>
        <authorList>
            <person name="Anantharaman K."/>
            <person name="Brown C.T."/>
            <person name="Hug L.A."/>
            <person name="Sharon I."/>
            <person name="Castelle C.J."/>
            <person name="Probst A.J."/>
            <person name="Thomas B.C."/>
            <person name="Singh A."/>
            <person name="Wilkins M.J."/>
            <person name="Karaoz U."/>
            <person name="Brodie E.L."/>
            <person name="Williams K.H."/>
            <person name="Hubbard S.S."/>
            <person name="Banfield J.F."/>
        </authorList>
    </citation>
    <scope>NUCLEOTIDE SEQUENCE [LARGE SCALE GENOMIC DNA]</scope>
</reference>
<feature type="transmembrane region" description="Helical" evidence="1">
    <location>
        <begin position="364"/>
        <end position="386"/>
    </location>
</feature>
<evidence type="ECO:0000256" key="1">
    <source>
        <dbReference type="SAM" id="Phobius"/>
    </source>
</evidence>
<keyword evidence="1" id="KW-0472">Membrane</keyword>
<feature type="transmembrane region" description="Helical" evidence="1">
    <location>
        <begin position="158"/>
        <end position="176"/>
    </location>
</feature>
<name>A0A1G1VFS4_9BACT</name>